<feature type="signal peptide" evidence="1">
    <location>
        <begin position="1"/>
        <end position="20"/>
    </location>
</feature>
<name>A0ABT4LVC3_9PROT</name>
<keyword evidence="1" id="KW-0732">Signal</keyword>
<dbReference type="RefSeq" id="WP_269402375.1">
    <property type="nucleotide sequence ID" value="NZ_JAPWGW010000003.1"/>
</dbReference>
<accession>A0ABT4LVC3</accession>
<protein>
    <submittedName>
        <fullName evidence="2">DUF4198 domain-containing protein</fullName>
    </submittedName>
</protein>
<keyword evidence="3" id="KW-1185">Reference proteome</keyword>
<reference evidence="2" key="1">
    <citation type="submission" date="2022-12" db="EMBL/GenBank/DDBJ databases">
        <title>Bacterial isolates from different developmental stages of Nematostella vectensis.</title>
        <authorList>
            <person name="Fraune S."/>
        </authorList>
    </citation>
    <scope>NUCLEOTIDE SEQUENCE</scope>
    <source>
        <strain evidence="2">G21632-S1</strain>
    </source>
</reference>
<evidence type="ECO:0000313" key="2">
    <source>
        <dbReference type="EMBL" id="MCZ4298297.1"/>
    </source>
</evidence>
<proteinExistence type="predicted"/>
<comment type="caution">
    <text evidence="2">The sequence shown here is derived from an EMBL/GenBank/DDBJ whole genome shotgun (WGS) entry which is preliminary data.</text>
</comment>
<dbReference type="InterPro" id="IPR019613">
    <property type="entry name" value="DUF4198"/>
</dbReference>
<dbReference type="Proteomes" id="UP001083770">
    <property type="component" value="Unassembled WGS sequence"/>
</dbReference>
<dbReference type="Pfam" id="PF10670">
    <property type="entry name" value="DUF4198"/>
    <property type="match status" value="1"/>
</dbReference>
<evidence type="ECO:0000313" key="3">
    <source>
        <dbReference type="Proteomes" id="UP001083770"/>
    </source>
</evidence>
<feature type="chain" id="PRO_5047294637" evidence="1">
    <location>
        <begin position="21"/>
        <end position="266"/>
    </location>
</feature>
<dbReference type="EMBL" id="JAPWGW010000003">
    <property type="protein sequence ID" value="MCZ4298297.1"/>
    <property type="molecule type" value="Genomic_DNA"/>
</dbReference>
<evidence type="ECO:0000256" key="1">
    <source>
        <dbReference type="SAM" id="SignalP"/>
    </source>
</evidence>
<gene>
    <name evidence="2" type="ORF">O4G74_09530</name>
</gene>
<organism evidence="2 3">
    <name type="scientific">Henriciella marina</name>
    <dbReference type="NCBI Taxonomy" id="453851"/>
    <lineage>
        <taxon>Bacteria</taxon>
        <taxon>Pseudomonadati</taxon>
        <taxon>Pseudomonadota</taxon>
        <taxon>Alphaproteobacteria</taxon>
        <taxon>Hyphomonadales</taxon>
        <taxon>Hyphomonadaceae</taxon>
        <taxon>Henriciella</taxon>
    </lineage>
</organism>
<sequence length="266" mass="28347">MIRSLLVGAATLFVAAPAFAHAGFIVPITESPDEEGKILFHATFSDDFPHTEIGLTSDAWMIVTPEGEVGEFGRLAERPDRTILEATLEESGHYRFSSGERLGRKGEVARIDGAYFLLGGDGLDKETLPEEADVLTAQTATVSDIYLAFGKGPHASLESEIGRLAIRPGANPADLRVGERFGADVLFDGAPLAGYDVTLFSPGSSREEGEPDTALKTDESGRLAFTASAPGEHLLMVRHIALSPEGAETDVRSYTTTLTLLVKAAE</sequence>